<dbReference type="AlphaFoldDB" id="A0AAU9ITG0"/>
<comment type="caution">
    <text evidence="6">The sequence shown here is derived from an EMBL/GenBank/DDBJ whole genome shotgun (WGS) entry which is preliminary data.</text>
</comment>
<evidence type="ECO:0000256" key="2">
    <source>
        <dbReference type="ARBA" id="ARBA00022737"/>
    </source>
</evidence>
<feature type="coiled-coil region" evidence="4">
    <location>
        <begin position="106"/>
        <end position="148"/>
    </location>
</feature>
<organism evidence="6 7">
    <name type="scientific">Blepharisma stoltei</name>
    <dbReference type="NCBI Taxonomy" id="1481888"/>
    <lineage>
        <taxon>Eukaryota</taxon>
        <taxon>Sar</taxon>
        <taxon>Alveolata</taxon>
        <taxon>Ciliophora</taxon>
        <taxon>Postciliodesmatophora</taxon>
        <taxon>Heterotrichea</taxon>
        <taxon>Heterotrichida</taxon>
        <taxon>Blepharismidae</taxon>
        <taxon>Blepharisma</taxon>
    </lineage>
</organism>
<evidence type="ECO:0000313" key="6">
    <source>
        <dbReference type="EMBL" id="CAG9316492.1"/>
    </source>
</evidence>
<dbReference type="InterPro" id="IPR001680">
    <property type="entry name" value="WD40_rpt"/>
</dbReference>
<accession>A0AAU9ITG0</accession>
<dbReference type="EMBL" id="CAJZBQ010000016">
    <property type="protein sequence ID" value="CAG9316492.1"/>
    <property type="molecule type" value="Genomic_DNA"/>
</dbReference>
<dbReference type="PANTHER" id="PTHR19848:SF8">
    <property type="entry name" value="F-BOX AND WD REPEAT DOMAIN CONTAINING 7"/>
    <property type="match status" value="1"/>
</dbReference>
<evidence type="ECO:0000256" key="1">
    <source>
        <dbReference type="ARBA" id="ARBA00022574"/>
    </source>
</evidence>
<dbReference type="Pfam" id="PF12894">
    <property type="entry name" value="ANAPC4_WD40"/>
    <property type="match status" value="1"/>
</dbReference>
<keyword evidence="1 3" id="KW-0853">WD repeat</keyword>
<dbReference type="PANTHER" id="PTHR19848">
    <property type="entry name" value="WD40 REPEAT PROTEIN"/>
    <property type="match status" value="1"/>
</dbReference>
<feature type="repeat" description="WD" evidence="3">
    <location>
        <begin position="562"/>
        <end position="594"/>
    </location>
</feature>
<keyword evidence="7" id="KW-1185">Reference proteome</keyword>
<sequence length="614" mass="70677">MDYHICAEPECQNPPLVCCSCNNQPFQICRDHISDHIIKYGALTHHYESIGLQKNEAYKLQKISKDLNAYSQAIKSLKITLDQKFNSLKGKIDEILTRLDNAIHYIKTIKNNIDKENQNVKKFAKKHMNLISEEIANLEADINTIEDIKISASKIPSLLEEEEKGPEDKTRLKIDEFSASSIFQLFDSLDENNLYELEQDNFNKINICNRDDILNNFETLTEKQSNLLCNIIFSTRVNKNLALAASNAMSILVKSKFSFDNKDFTNVKIPYANLSGGIFFNTDFSGSDSSISTDCLNVISKGTKIPNLERNGLRNLSISHNEEYIAATHNKKIYIWDLNTKEKINEITEDSAYLIFTKVSWSYDDIYLVTGDYEGTVFIWESITGNLFAKIKHDKGLIPCILWTPDDDYKIALCCYQHIAVINLVGEIVFKQHLGCNTTIIAWSQSGTYIACYSGNNWINIWNIKDSKEYKHKIKNIYALEWIYKDDYLAFAGKDCYIYIWNFISDVMTWRLANNKLEHPIKVLEWNKKLKLLAVGCFNGFINLWGLFRDKNTIYQKCEITFRGHSRDITALSWASHFLVSAGLDGTISIRNIKIDFDIEKLTENLCWATQIFN</sequence>
<gene>
    <name evidence="6" type="ORF">BSTOLATCC_MIC16603</name>
</gene>
<dbReference type="Gene3D" id="2.130.10.10">
    <property type="entry name" value="YVTN repeat-like/Quinoprotein amine dehydrogenase"/>
    <property type="match status" value="2"/>
</dbReference>
<keyword evidence="2" id="KW-0677">Repeat</keyword>
<dbReference type="InterPro" id="IPR036322">
    <property type="entry name" value="WD40_repeat_dom_sf"/>
</dbReference>
<evidence type="ECO:0000259" key="5">
    <source>
        <dbReference type="Pfam" id="PF12894"/>
    </source>
</evidence>
<dbReference type="SMART" id="SM00320">
    <property type="entry name" value="WD40"/>
    <property type="match status" value="6"/>
</dbReference>
<evidence type="ECO:0000256" key="4">
    <source>
        <dbReference type="SAM" id="Coils"/>
    </source>
</evidence>
<name>A0AAU9ITG0_9CILI</name>
<reference evidence="6" key="1">
    <citation type="submission" date="2021-09" db="EMBL/GenBank/DDBJ databases">
        <authorList>
            <consortium name="AG Swart"/>
            <person name="Singh M."/>
            <person name="Singh A."/>
            <person name="Seah K."/>
            <person name="Emmerich C."/>
        </authorList>
    </citation>
    <scope>NUCLEOTIDE SEQUENCE</scope>
    <source>
        <strain evidence="6">ATCC30299</strain>
    </source>
</reference>
<evidence type="ECO:0000256" key="3">
    <source>
        <dbReference type="PROSITE-ProRule" id="PRU00221"/>
    </source>
</evidence>
<dbReference type="SUPFAM" id="SSF50978">
    <property type="entry name" value="WD40 repeat-like"/>
    <property type="match status" value="1"/>
</dbReference>
<dbReference type="PROSITE" id="PS50082">
    <property type="entry name" value="WD_REPEATS_2"/>
    <property type="match status" value="1"/>
</dbReference>
<dbReference type="InterPro" id="IPR015943">
    <property type="entry name" value="WD40/YVTN_repeat-like_dom_sf"/>
</dbReference>
<evidence type="ECO:0000313" key="7">
    <source>
        <dbReference type="Proteomes" id="UP001162131"/>
    </source>
</evidence>
<dbReference type="Proteomes" id="UP001162131">
    <property type="component" value="Unassembled WGS sequence"/>
</dbReference>
<protein>
    <recommendedName>
        <fullName evidence="5">Anaphase-promoting complex subunit 4-like WD40 domain-containing protein</fullName>
    </recommendedName>
</protein>
<dbReference type="InterPro" id="IPR024977">
    <property type="entry name" value="Apc4-like_WD40_dom"/>
</dbReference>
<dbReference type="Pfam" id="PF00400">
    <property type="entry name" value="WD40"/>
    <property type="match status" value="1"/>
</dbReference>
<proteinExistence type="predicted"/>
<feature type="domain" description="Anaphase-promoting complex subunit 4-like WD40" evidence="5">
    <location>
        <begin position="481"/>
        <end position="576"/>
    </location>
</feature>
<keyword evidence="4" id="KW-0175">Coiled coil</keyword>